<sequence>MKPNTVVLGFHEAIPVDVTLQESQLLKDLRYSKIDRAAVVEYFTASDYMPKELNGNLERLTPVDYVNVLKDVLHMTKSLCVARHFHKMDKEALARGWSQKRFIDVWPVDLQKPVETGLGWDNSSLFLLQLACILSMSSRWRSHSRLRVFICVNSLQDMHRRDRQLKQMLDWLRIKAESVVVPWDHVVCHYPQSGTVQNTQRPTVELPVAYLTAFNDMIKRYSEEAAITLLNLPLPPDDEVTNADRYE</sequence>
<proteinExistence type="predicted"/>
<dbReference type="EMBL" id="KN612393">
    <property type="protein sequence ID" value="KHJ75795.1"/>
    <property type="molecule type" value="Genomic_DNA"/>
</dbReference>
<protein>
    <recommendedName>
        <fullName evidence="7">SLC12A transporter C-terminal domain-containing protein</fullName>
    </recommendedName>
</protein>
<comment type="subcellular location">
    <subcellularLocation>
        <location evidence="1">Membrane</location>
        <topology evidence="1">Multi-pass membrane protein</topology>
    </subcellularLocation>
</comment>
<dbReference type="OrthoDB" id="5813318at2759"/>
<gene>
    <name evidence="5" type="ORF">OESDEN_24589</name>
</gene>
<keyword evidence="3" id="KW-1133">Transmembrane helix</keyword>
<evidence type="ECO:0000256" key="3">
    <source>
        <dbReference type="ARBA" id="ARBA00022989"/>
    </source>
</evidence>
<dbReference type="PANTHER" id="PTHR11827">
    <property type="entry name" value="SOLUTE CARRIER FAMILY 12, CATION COTRANSPORTERS"/>
    <property type="match status" value="1"/>
</dbReference>
<dbReference type="GO" id="GO:0016020">
    <property type="term" value="C:membrane"/>
    <property type="evidence" value="ECO:0007669"/>
    <property type="project" value="UniProtKB-SubCell"/>
</dbReference>
<dbReference type="GO" id="GO:0055064">
    <property type="term" value="P:chloride ion homeostasis"/>
    <property type="evidence" value="ECO:0007669"/>
    <property type="project" value="TreeGrafter"/>
</dbReference>
<dbReference type="GO" id="GO:0006884">
    <property type="term" value="P:cell volume homeostasis"/>
    <property type="evidence" value="ECO:0007669"/>
    <property type="project" value="TreeGrafter"/>
</dbReference>
<name>A0A0B1RXQ2_OESDE</name>
<dbReference type="PANTHER" id="PTHR11827:SF72">
    <property type="entry name" value="GH08340P"/>
    <property type="match status" value="1"/>
</dbReference>
<evidence type="ECO:0000256" key="4">
    <source>
        <dbReference type="ARBA" id="ARBA00023136"/>
    </source>
</evidence>
<dbReference type="InterPro" id="IPR004842">
    <property type="entry name" value="SLC12A_fam"/>
</dbReference>
<evidence type="ECO:0000313" key="5">
    <source>
        <dbReference type="EMBL" id="KHJ75795.1"/>
    </source>
</evidence>
<organism evidence="5 6">
    <name type="scientific">Oesophagostomum dentatum</name>
    <name type="common">Nodular worm</name>
    <dbReference type="NCBI Taxonomy" id="61180"/>
    <lineage>
        <taxon>Eukaryota</taxon>
        <taxon>Metazoa</taxon>
        <taxon>Ecdysozoa</taxon>
        <taxon>Nematoda</taxon>
        <taxon>Chromadorea</taxon>
        <taxon>Rhabditida</taxon>
        <taxon>Rhabditina</taxon>
        <taxon>Rhabditomorpha</taxon>
        <taxon>Strongyloidea</taxon>
        <taxon>Strongylidae</taxon>
        <taxon>Oesophagostomum</taxon>
    </lineage>
</organism>
<dbReference type="GO" id="GO:0055075">
    <property type="term" value="P:potassium ion homeostasis"/>
    <property type="evidence" value="ECO:0007669"/>
    <property type="project" value="TreeGrafter"/>
</dbReference>
<dbReference type="Proteomes" id="UP000053660">
    <property type="component" value="Unassembled WGS sequence"/>
</dbReference>
<reference evidence="5 6" key="1">
    <citation type="submission" date="2014-03" db="EMBL/GenBank/DDBJ databases">
        <title>Draft genome of the hookworm Oesophagostomum dentatum.</title>
        <authorList>
            <person name="Mitreva M."/>
        </authorList>
    </citation>
    <scope>NUCLEOTIDE SEQUENCE [LARGE SCALE GENOMIC DNA]</scope>
    <source>
        <strain evidence="5 6">OD-Hann</strain>
    </source>
</reference>
<keyword evidence="4" id="KW-0472">Membrane</keyword>
<keyword evidence="6" id="KW-1185">Reference proteome</keyword>
<dbReference type="AlphaFoldDB" id="A0A0B1RXQ2"/>
<evidence type="ECO:0000256" key="2">
    <source>
        <dbReference type="ARBA" id="ARBA00022692"/>
    </source>
</evidence>
<dbReference type="GO" id="GO:0015379">
    <property type="term" value="F:potassium:chloride symporter activity"/>
    <property type="evidence" value="ECO:0007669"/>
    <property type="project" value="TreeGrafter"/>
</dbReference>
<evidence type="ECO:0000256" key="1">
    <source>
        <dbReference type="ARBA" id="ARBA00004141"/>
    </source>
</evidence>
<accession>A0A0B1RXQ2</accession>
<evidence type="ECO:0000313" key="6">
    <source>
        <dbReference type="Proteomes" id="UP000053660"/>
    </source>
</evidence>
<evidence type="ECO:0008006" key="7">
    <source>
        <dbReference type="Google" id="ProtNLM"/>
    </source>
</evidence>
<keyword evidence="2" id="KW-0812">Transmembrane</keyword>